<dbReference type="InterPro" id="IPR036390">
    <property type="entry name" value="WH_DNA-bd_sf"/>
</dbReference>
<dbReference type="PANTHER" id="PTHR45526:SF1">
    <property type="entry name" value="TRANSCRIPTIONAL REGULATORY PROTEIN DCUR-RELATED"/>
    <property type="match status" value="1"/>
</dbReference>
<evidence type="ECO:0000259" key="11">
    <source>
        <dbReference type="PROSITE" id="PS50110"/>
    </source>
</evidence>
<feature type="domain" description="Response regulatory" evidence="11">
    <location>
        <begin position="5"/>
        <end position="120"/>
    </location>
</feature>
<evidence type="ECO:0000313" key="12">
    <source>
        <dbReference type="EMBL" id="TDR06845.1"/>
    </source>
</evidence>
<dbReference type="InterPro" id="IPR024187">
    <property type="entry name" value="Sig_transdc_resp-reg_cit/mal"/>
</dbReference>
<comment type="caution">
    <text evidence="12">The sequence shown here is derived from an EMBL/GenBank/DDBJ whole genome shotgun (WGS) entry which is preliminary data.</text>
</comment>
<keyword evidence="2 9" id="KW-0963">Cytoplasm</keyword>
<feature type="modified residue" description="4-aspartylphosphate" evidence="10">
    <location>
        <position position="55"/>
    </location>
</feature>
<dbReference type="Pfam" id="PF08279">
    <property type="entry name" value="HTH_11"/>
    <property type="match status" value="1"/>
</dbReference>
<dbReference type="PROSITE" id="PS50110">
    <property type="entry name" value="RESPONSE_REGULATORY"/>
    <property type="match status" value="1"/>
</dbReference>
<comment type="subcellular location">
    <subcellularLocation>
        <location evidence="1 9">Cytoplasm</location>
    </subcellularLocation>
</comment>
<evidence type="ECO:0000256" key="2">
    <source>
        <dbReference type="ARBA" id="ARBA00022490"/>
    </source>
</evidence>
<dbReference type="SUPFAM" id="SSF46785">
    <property type="entry name" value="Winged helix' DNA-binding domain"/>
    <property type="match status" value="1"/>
</dbReference>
<keyword evidence="5 9" id="KW-0805">Transcription regulation</keyword>
<dbReference type="InterPro" id="IPR011006">
    <property type="entry name" value="CheY-like_superfamily"/>
</dbReference>
<gene>
    <name evidence="12" type="ORF">C8D85_3032</name>
</gene>
<keyword evidence="6 9" id="KW-0238">DNA-binding</keyword>
<accession>A0A4R6X038</accession>
<dbReference type="GO" id="GO:0005737">
    <property type="term" value="C:cytoplasm"/>
    <property type="evidence" value="ECO:0007669"/>
    <property type="project" value="UniProtKB-SubCell"/>
</dbReference>
<reference evidence="12 13" key="1">
    <citation type="submission" date="2019-03" db="EMBL/GenBank/DDBJ databases">
        <title>Genomic Encyclopedia of Type Strains, Phase IV (KMG-IV): sequencing the most valuable type-strain genomes for metagenomic binning, comparative biology and taxonomic classification.</title>
        <authorList>
            <person name="Goeker M."/>
        </authorList>
    </citation>
    <scope>NUCLEOTIDE SEQUENCE [LARGE SCALE GENOMIC DNA]</scope>
    <source>
        <strain evidence="12 13">DSM 5604</strain>
    </source>
</reference>
<name>A0A4R6X038_9GAMM</name>
<evidence type="ECO:0000256" key="3">
    <source>
        <dbReference type="ARBA" id="ARBA00022553"/>
    </source>
</evidence>
<dbReference type="SMART" id="SM00448">
    <property type="entry name" value="REC"/>
    <property type="match status" value="1"/>
</dbReference>
<dbReference type="RefSeq" id="WP_133564242.1">
    <property type="nucleotide sequence ID" value="NZ_SNZA01000005.1"/>
</dbReference>
<dbReference type="AlphaFoldDB" id="A0A4R6X038"/>
<dbReference type="GO" id="GO:0003677">
    <property type="term" value="F:DNA binding"/>
    <property type="evidence" value="ECO:0007669"/>
    <property type="project" value="UniProtKB-KW"/>
</dbReference>
<dbReference type="Gene3D" id="1.10.10.10">
    <property type="entry name" value="Winged helix-like DNA-binding domain superfamily/Winged helix DNA-binding domain"/>
    <property type="match status" value="1"/>
</dbReference>
<keyword evidence="8 9" id="KW-0804">Transcription</keyword>
<evidence type="ECO:0000256" key="9">
    <source>
        <dbReference type="PIRNR" id="PIRNR006171"/>
    </source>
</evidence>
<dbReference type="InterPro" id="IPR013196">
    <property type="entry name" value="HTH_11"/>
</dbReference>
<evidence type="ECO:0000256" key="1">
    <source>
        <dbReference type="ARBA" id="ARBA00004496"/>
    </source>
</evidence>
<dbReference type="GO" id="GO:0003700">
    <property type="term" value="F:DNA-binding transcription factor activity"/>
    <property type="evidence" value="ECO:0007669"/>
    <property type="project" value="InterPro"/>
</dbReference>
<protein>
    <recommendedName>
        <fullName evidence="9">Transcriptional regulatory protein</fullName>
    </recommendedName>
</protein>
<proteinExistence type="predicted"/>
<dbReference type="InterPro" id="IPR001789">
    <property type="entry name" value="Sig_transdc_resp-reg_receiver"/>
</dbReference>
<evidence type="ECO:0000256" key="7">
    <source>
        <dbReference type="ARBA" id="ARBA00023159"/>
    </source>
</evidence>
<dbReference type="InterPro" id="IPR036388">
    <property type="entry name" value="WH-like_DNA-bd_sf"/>
</dbReference>
<keyword evidence="4 9" id="KW-0902">Two-component regulatory system</keyword>
<dbReference type="SUPFAM" id="SSF52172">
    <property type="entry name" value="CheY-like"/>
    <property type="match status" value="1"/>
</dbReference>
<dbReference type="Gene3D" id="3.40.50.2300">
    <property type="match status" value="1"/>
</dbReference>
<evidence type="ECO:0000256" key="10">
    <source>
        <dbReference type="PROSITE-ProRule" id="PRU00169"/>
    </source>
</evidence>
<dbReference type="PANTHER" id="PTHR45526">
    <property type="entry name" value="TRANSCRIPTIONAL REGULATORY PROTEIN DPIA"/>
    <property type="match status" value="1"/>
</dbReference>
<dbReference type="Proteomes" id="UP000295729">
    <property type="component" value="Unassembled WGS sequence"/>
</dbReference>
<evidence type="ECO:0000256" key="4">
    <source>
        <dbReference type="ARBA" id="ARBA00023012"/>
    </source>
</evidence>
<evidence type="ECO:0000313" key="13">
    <source>
        <dbReference type="Proteomes" id="UP000295729"/>
    </source>
</evidence>
<dbReference type="EMBL" id="SNZA01000005">
    <property type="protein sequence ID" value="TDR06845.1"/>
    <property type="molecule type" value="Genomic_DNA"/>
</dbReference>
<dbReference type="Pfam" id="PF00072">
    <property type="entry name" value="Response_reg"/>
    <property type="match status" value="1"/>
</dbReference>
<keyword evidence="3 10" id="KW-0597">Phosphoprotein</keyword>
<evidence type="ECO:0000256" key="8">
    <source>
        <dbReference type="ARBA" id="ARBA00023163"/>
    </source>
</evidence>
<dbReference type="GO" id="GO:0000156">
    <property type="term" value="F:phosphorelay response regulator activity"/>
    <property type="evidence" value="ECO:0007669"/>
    <property type="project" value="TreeGrafter"/>
</dbReference>
<evidence type="ECO:0000256" key="5">
    <source>
        <dbReference type="ARBA" id="ARBA00023015"/>
    </source>
</evidence>
<dbReference type="PIRSF" id="PIRSF006171">
    <property type="entry name" value="RR_citrat_malat"/>
    <property type="match status" value="1"/>
</dbReference>
<sequence length="227" mass="25655">MSQYTVLIVEDDQQASYTLEQAVNQHPQFTVCAAAETAEETRQCLAQNPDLILLDITLPDGDGMTLLREIRQQNIAASVIMTTAERESSTVAQAIQFGVNDYLVKPLRLSRVHQALNDFVAFQNKLEESERIDQLQIDDLMRKNKAQPRTRKTPKGIDATTLATMIEHIKLRSTPFSAQEIGDELDLSRITARRYLEYLEEQGMVSMSLNYNTGGRPKQLYHIVAQA</sequence>
<keyword evidence="7 9" id="KW-0010">Activator</keyword>
<keyword evidence="13" id="KW-1185">Reference proteome</keyword>
<dbReference type="OrthoDB" id="9802426at2"/>
<organism evidence="12 13">
    <name type="scientific">Marinomonas communis</name>
    <dbReference type="NCBI Taxonomy" id="28254"/>
    <lineage>
        <taxon>Bacteria</taxon>
        <taxon>Pseudomonadati</taxon>
        <taxon>Pseudomonadota</taxon>
        <taxon>Gammaproteobacteria</taxon>
        <taxon>Oceanospirillales</taxon>
        <taxon>Oceanospirillaceae</taxon>
        <taxon>Marinomonas</taxon>
    </lineage>
</organism>
<dbReference type="InterPro" id="IPR051271">
    <property type="entry name" value="2C-system_Tx_regulators"/>
</dbReference>
<evidence type="ECO:0000256" key="6">
    <source>
        <dbReference type="ARBA" id="ARBA00023125"/>
    </source>
</evidence>